<protein>
    <submittedName>
        <fullName evidence="2">Uncharacterized protein</fullName>
    </submittedName>
</protein>
<reference evidence="2 3" key="1">
    <citation type="submission" date="2015-01" db="EMBL/GenBank/DDBJ databases">
        <title>Paenibacillus swuensis/DY6/whole genome sequencing.</title>
        <authorList>
            <person name="Kim M.K."/>
            <person name="Srinivasan S."/>
            <person name="Lee J.-J."/>
        </authorList>
    </citation>
    <scope>NUCLEOTIDE SEQUENCE [LARGE SCALE GENOMIC DNA]</scope>
    <source>
        <strain evidence="2 3">DY6</strain>
    </source>
</reference>
<feature type="compositionally biased region" description="Acidic residues" evidence="1">
    <location>
        <begin position="108"/>
        <end position="124"/>
    </location>
</feature>
<organism evidence="2 3">
    <name type="scientific">Paenibacillus swuensis</name>
    <dbReference type="NCBI Taxonomy" id="1178515"/>
    <lineage>
        <taxon>Bacteria</taxon>
        <taxon>Bacillati</taxon>
        <taxon>Bacillota</taxon>
        <taxon>Bacilli</taxon>
        <taxon>Bacillales</taxon>
        <taxon>Paenibacillaceae</taxon>
        <taxon>Paenibacillus</taxon>
    </lineage>
</organism>
<feature type="region of interest" description="Disordered" evidence="1">
    <location>
        <begin position="105"/>
        <end position="173"/>
    </location>
</feature>
<keyword evidence="3" id="KW-1185">Reference proteome</keyword>
<evidence type="ECO:0000313" key="2">
    <source>
        <dbReference type="EMBL" id="ANE48228.1"/>
    </source>
</evidence>
<dbReference type="RefSeq" id="WP_068609814.1">
    <property type="nucleotide sequence ID" value="NZ_CP011388.1"/>
</dbReference>
<dbReference type="PATRIC" id="fig|1178515.4.peg.4088"/>
<dbReference type="KEGG" id="pswu:SY83_20210"/>
<dbReference type="EMBL" id="CP011388">
    <property type="protein sequence ID" value="ANE48228.1"/>
    <property type="molecule type" value="Genomic_DNA"/>
</dbReference>
<evidence type="ECO:0000256" key="1">
    <source>
        <dbReference type="SAM" id="MobiDB-lite"/>
    </source>
</evidence>
<dbReference type="OrthoDB" id="2923612at2"/>
<dbReference type="STRING" id="1178515.SY83_20210"/>
<dbReference type="AlphaFoldDB" id="A0A172TMH2"/>
<evidence type="ECO:0000313" key="3">
    <source>
        <dbReference type="Proteomes" id="UP000076927"/>
    </source>
</evidence>
<proteinExistence type="predicted"/>
<sequence length="279" mass="31406">MKTDLPHLEESQLTPYIRPSDLTRFESEEELRDKALEWGLINEKAKTKDEYWYKGKGYKRLCKLVGYDHPLTCVVEFQDGNLHNVHYAYLKEMQAASFSAGVKVISDDNGEGEPDSDESGDDTDDRAKVDAEQLEVSSPPAAVPKPKATMPGVVDISDPENFTGMETKPAKATKKEKKPKINLPEDKVAATATIEEFTTKYNHFNETEDEIIVYKDVVLTLANGEELAIESAWSSNSNTLKKLELELGGQISFEAKFADRKLNKEVRYKINNPSKIKKL</sequence>
<accession>A0A172TMH2</accession>
<feature type="compositionally biased region" description="Low complexity" evidence="1">
    <location>
        <begin position="136"/>
        <end position="148"/>
    </location>
</feature>
<dbReference type="Proteomes" id="UP000076927">
    <property type="component" value="Chromosome"/>
</dbReference>
<name>A0A172TMH2_9BACL</name>
<gene>
    <name evidence="2" type="ORF">SY83_20210</name>
</gene>